<feature type="signal peptide" evidence="1">
    <location>
        <begin position="1"/>
        <end position="17"/>
    </location>
</feature>
<keyword evidence="1" id="KW-0732">Signal</keyword>
<organism evidence="2 3">
    <name type="scientific">Caenorhabditis briggsae</name>
    <dbReference type="NCBI Taxonomy" id="6238"/>
    <lineage>
        <taxon>Eukaryota</taxon>
        <taxon>Metazoa</taxon>
        <taxon>Ecdysozoa</taxon>
        <taxon>Nematoda</taxon>
        <taxon>Chromadorea</taxon>
        <taxon>Rhabditida</taxon>
        <taxon>Rhabditina</taxon>
        <taxon>Rhabditomorpha</taxon>
        <taxon>Rhabditoidea</taxon>
        <taxon>Rhabditidae</taxon>
        <taxon>Peloderinae</taxon>
        <taxon>Caenorhabditis</taxon>
    </lineage>
</organism>
<evidence type="ECO:0000256" key="1">
    <source>
        <dbReference type="SAM" id="SignalP"/>
    </source>
</evidence>
<dbReference type="OMA" id="GISCHRV"/>
<evidence type="ECO:0000313" key="3">
    <source>
        <dbReference type="Proteomes" id="UP000827892"/>
    </source>
</evidence>
<protein>
    <submittedName>
        <fullName evidence="2">Uncharacterized protein</fullName>
    </submittedName>
</protein>
<feature type="chain" id="PRO_5041986369" evidence="1">
    <location>
        <begin position="18"/>
        <end position="126"/>
    </location>
</feature>
<dbReference type="PROSITE" id="PS51257">
    <property type="entry name" value="PROKAR_LIPOPROTEIN"/>
    <property type="match status" value="1"/>
</dbReference>
<dbReference type="Proteomes" id="UP000827892">
    <property type="component" value="Chromosome X"/>
</dbReference>
<accession>A0AAE8ZUQ8</accession>
<proteinExistence type="predicted"/>
<evidence type="ECO:0000313" key="2">
    <source>
        <dbReference type="EMBL" id="ULT85186.1"/>
    </source>
</evidence>
<dbReference type="AlphaFoldDB" id="A0AAE8ZUQ8"/>
<name>A0AAE8ZUQ8_CAEBR</name>
<reference evidence="2 3" key="1">
    <citation type="submission" date="2022-05" db="EMBL/GenBank/DDBJ databases">
        <title>Chromosome-level reference genomes for two strains of Caenorhabditis briggsae: an improved platform for comparative genomics.</title>
        <authorList>
            <person name="Stevens L."/>
            <person name="Andersen E.C."/>
        </authorList>
    </citation>
    <scope>NUCLEOTIDE SEQUENCE [LARGE SCALE GENOMIC DNA]</scope>
    <source>
        <strain evidence="2">QX1410_ONT</strain>
        <tissue evidence="2">Whole-organism</tissue>
    </source>
</reference>
<gene>
    <name evidence="2" type="ORF">L3Y34_013731</name>
</gene>
<dbReference type="KEGG" id="cbr:CBG_10169"/>
<dbReference type="EMBL" id="CP090896">
    <property type="protein sequence ID" value="ULT85186.1"/>
    <property type="molecule type" value="Genomic_DNA"/>
</dbReference>
<sequence length="126" mass="13966">MLRHLVLVAFLASPTLGLSCYGYNAYEGVFKTLHHRTFCTSLFDVATGSEAFGGGDRHPSKVSAIANMPKEQDCVLQDMPSTFGLPAAKMWMCYCFSEMCNFPLSMAEFSARGHTIKPFLAMEHDQ</sequence>